<organism evidence="4 5">
    <name type="scientific">Labrys monachus</name>
    <dbReference type="NCBI Taxonomy" id="217067"/>
    <lineage>
        <taxon>Bacteria</taxon>
        <taxon>Pseudomonadati</taxon>
        <taxon>Pseudomonadota</taxon>
        <taxon>Alphaproteobacteria</taxon>
        <taxon>Hyphomicrobiales</taxon>
        <taxon>Xanthobacteraceae</taxon>
        <taxon>Labrys</taxon>
    </lineage>
</organism>
<evidence type="ECO:0000313" key="4">
    <source>
        <dbReference type="EMBL" id="MDQ0392760.1"/>
    </source>
</evidence>
<feature type="signal peptide" evidence="3">
    <location>
        <begin position="1"/>
        <end position="22"/>
    </location>
</feature>
<keyword evidence="2" id="KW-0812">Transmembrane</keyword>
<feature type="region of interest" description="Disordered" evidence="1">
    <location>
        <begin position="60"/>
        <end position="80"/>
    </location>
</feature>
<evidence type="ECO:0000256" key="2">
    <source>
        <dbReference type="SAM" id="Phobius"/>
    </source>
</evidence>
<feature type="compositionally biased region" description="Basic and acidic residues" evidence="1">
    <location>
        <begin position="61"/>
        <end position="80"/>
    </location>
</feature>
<dbReference type="EMBL" id="JAUSVK010000001">
    <property type="protein sequence ID" value="MDQ0392760.1"/>
    <property type="molecule type" value="Genomic_DNA"/>
</dbReference>
<keyword evidence="2" id="KW-1133">Transmembrane helix</keyword>
<keyword evidence="2" id="KW-0472">Membrane</keyword>
<protein>
    <submittedName>
        <fullName evidence="4">Uncharacterized protein YcfJ</fullName>
    </submittedName>
</protein>
<accession>A0ABU0FFD2</accession>
<name>A0ABU0FFD2_9HYPH</name>
<sequence>MRMLTTAAILTAILVPASQAQAIGCVSGAIAGGVAGHYAGHHAVLGAMGGCAVGHHLAVQKKREKERRIEEERRSNPYAH</sequence>
<feature type="chain" id="PRO_5047218186" evidence="3">
    <location>
        <begin position="23"/>
        <end position="80"/>
    </location>
</feature>
<evidence type="ECO:0000313" key="5">
    <source>
        <dbReference type="Proteomes" id="UP001237448"/>
    </source>
</evidence>
<dbReference type="Proteomes" id="UP001237448">
    <property type="component" value="Unassembled WGS sequence"/>
</dbReference>
<comment type="caution">
    <text evidence="4">The sequence shown here is derived from an EMBL/GenBank/DDBJ whole genome shotgun (WGS) entry which is preliminary data.</text>
</comment>
<proteinExistence type="predicted"/>
<evidence type="ECO:0000256" key="1">
    <source>
        <dbReference type="SAM" id="MobiDB-lite"/>
    </source>
</evidence>
<evidence type="ECO:0000256" key="3">
    <source>
        <dbReference type="SAM" id="SignalP"/>
    </source>
</evidence>
<feature type="transmembrane region" description="Helical" evidence="2">
    <location>
        <begin position="38"/>
        <end position="59"/>
    </location>
</feature>
<keyword evidence="3" id="KW-0732">Signal</keyword>
<gene>
    <name evidence="4" type="ORF">J3R73_002552</name>
</gene>
<dbReference type="RefSeq" id="WP_307427129.1">
    <property type="nucleotide sequence ID" value="NZ_JAUSVK010000001.1"/>
</dbReference>
<reference evidence="4 5" key="1">
    <citation type="submission" date="2023-07" db="EMBL/GenBank/DDBJ databases">
        <title>Genomic Encyclopedia of Type Strains, Phase IV (KMG-IV): sequencing the most valuable type-strain genomes for metagenomic binning, comparative biology and taxonomic classification.</title>
        <authorList>
            <person name="Goeker M."/>
        </authorList>
    </citation>
    <scope>NUCLEOTIDE SEQUENCE [LARGE SCALE GENOMIC DNA]</scope>
    <source>
        <strain evidence="4 5">DSM 5896</strain>
    </source>
</reference>
<keyword evidence="5" id="KW-1185">Reference proteome</keyword>